<feature type="coiled-coil region" evidence="1">
    <location>
        <begin position="79"/>
        <end position="127"/>
    </location>
</feature>
<feature type="signal peptide" evidence="3">
    <location>
        <begin position="1"/>
        <end position="25"/>
    </location>
</feature>
<organism evidence="5 6">
    <name type="scientific">Daphnia galeata</name>
    <dbReference type="NCBI Taxonomy" id="27404"/>
    <lineage>
        <taxon>Eukaryota</taxon>
        <taxon>Metazoa</taxon>
        <taxon>Ecdysozoa</taxon>
        <taxon>Arthropoda</taxon>
        <taxon>Crustacea</taxon>
        <taxon>Branchiopoda</taxon>
        <taxon>Diplostraca</taxon>
        <taxon>Cladocera</taxon>
        <taxon>Anomopoda</taxon>
        <taxon>Daphniidae</taxon>
        <taxon>Daphnia</taxon>
    </lineage>
</organism>
<evidence type="ECO:0000313" key="5">
    <source>
        <dbReference type="EMBL" id="CAH0099127.1"/>
    </source>
</evidence>
<dbReference type="Gene3D" id="1.20.1480.30">
    <property type="entry name" value="Designed four-helix bundle protein"/>
    <property type="match status" value="1"/>
</dbReference>
<evidence type="ECO:0000256" key="3">
    <source>
        <dbReference type="SAM" id="SignalP"/>
    </source>
</evidence>
<evidence type="ECO:0000313" key="6">
    <source>
        <dbReference type="Proteomes" id="UP000789390"/>
    </source>
</evidence>
<feature type="chain" id="PRO_5035182493" description="Immunoglobulin domain-containing protein" evidence="3">
    <location>
        <begin position="26"/>
        <end position="477"/>
    </location>
</feature>
<proteinExistence type="predicted"/>
<dbReference type="AlphaFoldDB" id="A0A8J2RGZ8"/>
<dbReference type="InterPro" id="IPR003599">
    <property type="entry name" value="Ig_sub"/>
</dbReference>
<gene>
    <name evidence="5" type="ORF">DGAL_LOCUS1241</name>
</gene>
<dbReference type="SMART" id="SM00409">
    <property type="entry name" value="IG"/>
    <property type="match status" value="1"/>
</dbReference>
<feature type="region of interest" description="Disordered" evidence="2">
    <location>
        <begin position="300"/>
        <end position="324"/>
    </location>
</feature>
<name>A0A8J2RGZ8_9CRUS</name>
<evidence type="ECO:0000256" key="1">
    <source>
        <dbReference type="SAM" id="Coils"/>
    </source>
</evidence>
<dbReference type="EMBL" id="CAKKLH010000013">
    <property type="protein sequence ID" value="CAH0099127.1"/>
    <property type="molecule type" value="Genomic_DNA"/>
</dbReference>
<feature type="domain" description="Immunoglobulin" evidence="4">
    <location>
        <begin position="219"/>
        <end position="383"/>
    </location>
</feature>
<dbReference type="Proteomes" id="UP000789390">
    <property type="component" value="Unassembled WGS sequence"/>
</dbReference>
<dbReference type="OrthoDB" id="10505074at2759"/>
<dbReference type="PANTHER" id="PTHR15360:SF4">
    <property type="entry name" value="PROTEIN KINASE DOMAIN-CONTAINING PROTEIN"/>
    <property type="match status" value="1"/>
</dbReference>
<dbReference type="InterPro" id="IPR042495">
    <property type="entry name" value="PDGFRL"/>
</dbReference>
<sequence length="477" mass="54230">MKRIYGKSILVLGLACTILSSHIAAINWADNNPYYYFTPSLYFEYQTAPQQQNPTYPYPIEETNLFSPAPRAIVEKIAILNLQRQISQVKREMEQLQSDWDATKADLEATKNDLSDTKLDLEQTKTDLATNIANLDQVKTDLQDLITRYDIDHTSSDTGKIPESCSDLLAAGHKNSGIYLIKGSSAIESTYCNFKSPVIKQNGDARTIDRGVWLMTPNGTHQVVEPNSTVAITCDYAFEDDIIEHRYRNLTWKWELPDYLTKNSKLLISGYCIEIIRLYDSCLDANFLFYDTTVDDGRAGSSLHQNVSQEHHPHDDNDDTDKRHKPRHGLFPDVLADSKSNWSLDPELGLTLKKVVISTTGNYRCVGAMGNYTDEKHFTISVKGIELTRIGEPDDPLEGSNITIICRTLFAEIKFPSPPEWAYQINGTGKMKKIHEMNPPEGIRVNTRDYSKQRNTGGFTLNYFESRLDWINKDFEK</sequence>
<evidence type="ECO:0000256" key="2">
    <source>
        <dbReference type="SAM" id="MobiDB-lite"/>
    </source>
</evidence>
<keyword evidence="6" id="KW-1185">Reference proteome</keyword>
<comment type="caution">
    <text evidence="5">The sequence shown here is derived from an EMBL/GenBank/DDBJ whole genome shotgun (WGS) entry which is preliminary data.</text>
</comment>
<dbReference type="PANTHER" id="PTHR15360">
    <property type="entry name" value="PLATELET-DERIVED GROWTH FACTOR RECEPTOR LIKE"/>
    <property type="match status" value="1"/>
</dbReference>
<keyword evidence="1" id="KW-0175">Coiled coil</keyword>
<protein>
    <recommendedName>
        <fullName evidence="4">Immunoglobulin domain-containing protein</fullName>
    </recommendedName>
</protein>
<evidence type="ECO:0000259" key="4">
    <source>
        <dbReference type="SMART" id="SM00409"/>
    </source>
</evidence>
<reference evidence="5" key="1">
    <citation type="submission" date="2021-11" db="EMBL/GenBank/DDBJ databases">
        <authorList>
            <person name="Schell T."/>
        </authorList>
    </citation>
    <scope>NUCLEOTIDE SEQUENCE</scope>
    <source>
        <strain evidence="5">M5</strain>
    </source>
</reference>
<keyword evidence="3" id="KW-0732">Signal</keyword>
<accession>A0A8J2RGZ8</accession>